<evidence type="ECO:0000313" key="9">
    <source>
        <dbReference type="EMBL" id="QPG76694.1"/>
    </source>
</evidence>
<keyword evidence="2 6" id="KW-0049">Antioxidant</keyword>
<dbReference type="EMBL" id="CP064815">
    <property type="protein sequence ID" value="QPG76694.1"/>
    <property type="molecule type" value="Genomic_DNA"/>
</dbReference>
<dbReference type="OrthoDB" id="2996783at2759"/>
<evidence type="ECO:0000256" key="1">
    <source>
        <dbReference type="ARBA" id="ARBA00022559"/>
    </source>
</evidence>
<dbReference type="InterPro" id="IPR024706">
    <property type="entry name" value="Peroxiredoxin_AhpC-typ"/>
</dbReference>
<evidence type="ECO:0000256" key="7">
    <source>
        <dbReference type="PIRSR" id="PIRSR000239-1"/>
    </source>
</evidence>
<dbReference type="Pfam" id="PF10417">
    <property type="entry name" value="1-cysPrx_C"/>
    <property type="match status" value="1"/>
</dbReference>
<accession>A0A875SD90</accession>
<reference evidence="9" key="1">
    <citation type="submission" date="2020-10" db="EMBL/GenBank/DDBJ databases">
        <authorList>
            <person name="Roach M.J.R."/>
        </authorList>
    </citation>
    <scope>NUCLEOTIDE SEQUENCE</scope>
    <source>
        <strain evidence="9">CBS 1945</strain>
    </source>
</reference>
<keyword evidence="3 6" id="KW-0560">Oxidoreductase</keyword>
<protein>
    <submittedName>
        <fullName evidence="9">Peroxiredoxin 1</fullName>
    </submittedName>
</protein>
<comment type="similarity">
    <text evidence="5">Belongs to the peroxiredoxin family. Prx6 subfamily.</text>
</comment>
<dbReference type="PIRSF" id="PIRSF000239">
    <property type="entry name" value="AHPC"/>
    <property type="match status" value="1"/>
</dbReference>
<evidence type="ECO:0000256" key="5">
    <source>
        <dbReference type="ARBA" id="ARBA00025719"/>
    </source>
</evidence>
<dbReference type="AlphaFoldDB" id="A0A875SD90"/>
<dbReference type="KEGG" id="bnn:FOA43_004088"/>
<dbReference type="Pfam" id="PF00578">
    <property type="entry name" value="AhpC-TSA"/>
    <property type="match status" value="1"/>
</dbReference>
<evidence type="ECO:0000313" key="10">
    <source>
        <dbReference type="Proteomes" id="UP000662931"/>
    </source>
</evidence>
<keyword evidence="1 6" id="KW-0575">Peroxidase</keyword>
<dbReference type="GO" id="GO:0008379">
    <property type="term" value="F:thioredoxin peroxidase activity"/>
    <property type="evidence" value="ECO:0007669"/>
    <property type="project" value="TreeGrafter"/>
</dbReference>
<evidence type="ECO:0000256" key="4">
    <source>
        <dbReference type="ARBA" id="ARBA00023284"/>
    </source>
</evidence>
<dbReference type="Gene3D" id="3.30.1020.10">
    <property type="entry name" value="Antioxidant, Horf6, Chain A, domain2"/>
    <property type="match status" value="1"/>
</dbReference>
<evidence type="ECO:0000256" key="6">
    <source>
        <dbReference type="PIRNR" id="PIRNR000239"/>
    </source>
</evidence>
<dbReference type="GO" id="GO:0006979">
    <property type="term" value="P:response to oxidative stress"/>
    <property type="evidence" value="ECO:0007669"/>
    <property type="project" value="TreeGrafter"/>
</dbReference>
<dbReference type="GO" id="GO:0042744">
    <property type="term" value="P:hydrogen peroxide catabolic process"/>
    <property type="evidence" value="ECO:0007669"/>
    <property type="project" value="TreeGrafter"/>
</dbReference>
<dbReference type="PROSITE" id="PS51352">
    <property type="entry name" value="THIOREDOXIN_2"/>
    <property type="match status" value="1"/>
</dbReference>
<dbReference type="GO" id="GO:0033554">
    <property type="term" value="P:cellular response to stress"/>
    <property type="evidence" value="ECO:0007669"/>
    <property type="project" value="TreeGrafter"/>
</dbReference>
<name>A0A875SD90_EENNA</name>
<feature type="active site" description="Cysteine sulfenic acid (-SOH) intermediate; for peroxidase activity" evidence="7">
    <location>
        <position position="70"/>
    </location>
</feature>
<dbReference type="RefSeq" id="XP_038780259.1">
    <property type="nucleotide sequence ID" value="XM_038924331.1"/>
</dbReference>
<gene>
    <name evidence="9" type="primary">PRX1</name>
    <name evidence="9" type="ORF">FOA43_004088</name>
</gene>
<dbReference type="InterPro" id="IPR013766">
    <property type="entry name" value="Thioredoxin_domain"/>
</dbReference>
<dbReference type="PANTHER" id="PTHR10681:SF121">
    <property type="entry name" value="ALKYL HYDROPEROXIDE REDUCTASE C"/>
    <property type="match status" value="1"/>
</dbReference>
<proteinExistence type="inferred from homology"/>
<dbReference type="InterPro" id="IPR050217">
    <property type="entry name" value="Peroxiredoxin"/>
</dbReference>
<evidence type="ECO:0000256" key="3">
    <source>
        <dbReference type="ARBA" id="ARBA00023002"/>
    </source>
</evidence>
<dbReference type="InterPro" id="IPR019479">
    <property type="entry name" value="Peroxiredoxin_C"/>
</dbReference>
<evidence type="ECO:0000259" key="8">
    <source>
        <dbReference type="PROSITE" id="PS51352"/>
    </source>
</evidence>
<keyword evidence="10" id="KW-1185">Reference proteome</keyword>
<feature type="domain" description="Thioredoxin" evidence="8">
    <location>
        <begin position="28"/>
        <end position="192"/>
    </location>
</feature>
<dbReference type="GO" id="GO:0005829">
    <property type="term" value="C:cytosol"/>
    <property type="evidence" value="ECO:0007669"/>
    <property type="project" value="TreeGrafter"/>
</dbReference>
<dbReference type="Proteomes" id="UP000662931">
    <property type="component" value="Chromosome 4"/>
</dbReference>
<dbReference type="InterPro" id="IPR000866">
    <property type="entry name" value="AhpC/TSA"/>
</dbReference>
<dbReference type="FunFam" id="3.40.30.10:FF:000011">
    <property type="entry name" value="Peroxiredoxin PRX1"/>
    <property type="match status" value="1"/>
</dbReference>
<dbReference type="GeneID" id="62197488"/>
<comment type="function">
    <text evidence="6">Thiol-specific peroxidase that catalyzes the reduction of hydrogen peroxide and organic hydroperoxides to water and alcohols, respectively.</text>
</comment>
<keyword evidence="4 6" id="KW-0676">Redox-active center</keyword>
<dbReference type="InterPro" id="IPR045020">
    <property type="entry name" value="PRX_1cys"/>
</dbReference>
<evidence type="ECO:0000256" key="2">
    <source>
        <dbReference type="ARBA" id="ARBA00022862"/>
    </source>
</evidence>
<dbReference type="InterPro" id="IPR036249">
    <property type="entry name" value="Thioredoxin-like_sf"/>
</dbReference>
<dbReference type="PANTHER" id="PTHR10681">
    <property type="entry name" value="THIOREDOXIN PEROXIDASE"/>
    <property type="match status" value="1"/>
</dbReference>
<organism evidence="9 10">
    <name type="scientific">Eeniella nana</name>
    <name type="common">Yeast</name>
    <name type="synonym">Brettanomyces nanus</name>
    <dbReference type="NCBI Taxonomy" id="13502"/>
    <lineage>
        <taxon>Eukaryota</taxon>
        <taxon>Fungi</taxon>
        <taxon>Dikarya</taxon>
        <taxon>Ascomycota</taxon>
        <taxon>Saccharomycotina</taxon>
        <taxon>Pichiomycetes</taxon>
        <taxon>Pichiales</taxon>
        <taxon>Pichiaceae</taxon>
        <taxon>Brettanomyces</taxon>
    </lineage>
</organism>
<dbReference type="Gene3D" id="3.40.30.10">
    <property type="entry name" value="Glutaredoxin"/>
    <property type="match status" value="1"/>
</dbReference>
<sequence>MYLLCARKPITRSSVRFLTFDAAKQPRIRIGSTAPNFVAPSTVGDLDFYKYLGNSWGVLFSHPADFTPVCATELGEFASLKSEFDTRNVKLIGLSADDLTKHVNWVKDIQDISLGGKKFNFPILSDTKKEVAFLYDMVTEEAFRNINKGPIATIRSLFIIDPTKKVRLVMTYPPSVGRNTHEVLRVIDSLQTGDKLGVVTGVNWKKGDDVIIPPSLSDEAAKEKFGNFKKVKPYLRYASTKK</sequence>
<dbReference type="SUPFAM" id="SSF52833">
    <property type="entry name" value="Thioredoxin-like"/>
    <property type="match status" value="1"/>
</dbReference>
<dbReference type="CDD" id="cd03016">
    <property type="entry name" value="PRX_1cys"/>
    <property type="match status" value="1"/>
</dbReference>
<dbReference type="GO" id="GO:0045454">
    <property type="term" value="P:cell redox homeostasis"/>
    <property type="evidence" value="ECO:0007669"/>
    <property type="project" value="TreeGrafter"/>
</dbReference>